<keyword evidence="3" id="KW-0597">Phosphoprotein</keyword>
<keyword evidence="6" id="KW-0902">Two-component regulatory system</keyword>
<dbReference type="PANTHER" id="PTHR43711:SF1">
    <property type="entry name" value="HISTIDINE KINASE 1"/>
    <property type="match status" value="1"/>
</dbReference>
<dbReference type="CDD" id="cd00082">
    <property type="entry name" value="HisKA"/>
    <property type="match status" value="1"/>
</dbReference>
<dbReference type="InterPro" id="IPR036097">
    <property type="entry name" value="HisK_dim/P_sf"/>
</dbReference>
<evidence type="ECO:0000256" key="1">
    <source>
        <dbReference type="ARBA" id="ARBA00000085"/>
    </source>
</evidence>
<evidence type="ECO:0000256" key="4">
    <source>
        <dbReference type="ARBA" id="ARBA00022679"/>
    </source>
</evidence>
<dbReference type="InterPro" id="IPR036890">
    <property type="entry name" value="HATPase_C_sf"/>
</dbReference>
<keyword evidence="4" id="KW-0808">Transferase</keyword>
<dbReference type="Gene3D" id="1.10.287.130">
    <property type="match status" value="1"/>
</dbReference>
<dbReference type="SMART" id="SM00387">
    <property type="entry name" value="HATPase_c"/>
    <property type="match status" value="1"/>
</dbReference>
<protein>
    <recommendedName>
        <fullName evidence="2">histidine kinase</fullName>
        <ecNumber evidence="2">2.7.13.3</ecNumber>
    </recommendedName>
</protein>
<feature type="domain" description="Histidine kinase" evidence="8">
    <location>
        <begin position="83"/>
        <end position="306"/>
    </location>
</feature>
<keyword evidence="7" id="KW-0812">Transmembrane</keyword>
<dbReference type="AlphaFoldDB" id="A0A2H0BL26"/>
<keyword evidence="7" id="KW-0472">Membrane</keyword>
<dbReference type="PRINTS" id="PR00344">
    <property type="entry name" value="BCTRLSENSOR"/>
</dbReference>
<keyword evidence="5" id="KW-0418">Kinase</keyword>
<dbReference type="Proteomes" id="UP000229334">
    <property type="component" value="Unassembled WGS sequence"/>
</dbReference>
<reference evidence="9 10" key="1">
    <citation type="submission" date="2017-09" db="EMBL/GenBank/DDBJ databases">
        <title>Depth-based differentiation of microbial function through sediment-hosted aquifers and enrichment of novel symbionts in the deep terrestrial subsurface.</title>
        <authorList>
            <person name="Probst A.J."/>
            <person name="Ladd B."/>
            <person name="Jarett J.K."/>
            <person name="Geller-Mcgrath D.E."/>
            <person name="Sieber C.M."/>
            <person name="Emerson J.B."/>
            <person name="Anantharaman K."/>
            <person name="Thomas B.C."/>
            <person name="Malmstrom R."/>
            <person name="Stieglmeier M."/>
            <person name="Klingl A."/>
            <person name="Woyke T."/>
            <person name="Ryan C.M."/>
            <person name="Banfield J.F."/>
        </authorList>
    </citation>
    <scope>NUCLEOTIDE SEQUENCE [LARGE SCALE GENOMIC DNA]</scope>
    <source>
        <strain evidence="9">CG22_combo_CG10-13_8_21_14_all_37_9</strain>
    </source>
</reference>
<dbReference type="PROSITE" id="PS50109">
    <property type="entry name" value="HIS_KIN"/>
    <property type="match status" value="1"/>
</dbReference>
<name>A0A2H0BL26_9BACT</name>
<gene>
    <name evidence="9" type="ORF">COX02_00610</name>
</gene>
<evidence type="ECO:0000313" key="10">
    <source>
        <dbReference type="Proteomes" id="UP000229334"/>
    </source>
</evidence>
<evidence type="ECO:0000259" key="8">
    <source>
        <dbReference type="PROSITE" id="PS50109"/>
    </source>
</evidence>
<evidence type="ECO:0000256" key="7">
    <source>
        <dbReference type="SAM" id="Phobius"/>
    </source>
</evidence>
<dbReference type="InterPro" id="IPR005467">
    <property type="entry name" value="His_kinase_dom"/>
</dbReference>
<dbReference type="GO" id="GO:0000155">
    <property type="term" value="F:phosphorelay sensor kinase activity"/>
    <property type="evidence" value="ECO:0007669"/>
    <property type="project" value="InterPro"/>
</dbReference>
<organism evidence="9 10">
    <name type="scientific">Candidatus Vogelbacteria bacterium CG22_combo_CG10-13_8_21_14_all_37_9</name>
    <dbReference type="NCBI Taxonomy" id="1975046"/>
    <lineage>
        <taxon>Bacteria</taxon>
        <taxon>Candidatus Vogeliibacteriota</taxon>
    </lineage>
</organism>
<comment type="catalytic activity">
    <reaction evidence="1">
        <text>ATP + protein L-histidine = ADP + protein N-phospho-L-histidine.</text>
        <dbReference type="EC" id="2.7.13.3"/>
    </reaction>
</comment>
<dbReference type="EC" id="2.7.13.3" evidence="2"/>
<dbReference type="InterPro" id="IPR050736">
    <property type="entry name" value="Sensor_HK_Regulatory"/>
</dbReference>
<evidence type="ECO:0000313" key="9">
    <source>
        <dbReference type="EMBL" id="PIP58383.1"/>
    </source>
</evidence>
<dbReference type="SMART" id="SM00388">
    <property type="entry name" value="HisKA"/>
    <property type="match status" value="1"/>
</dbReference>
<evidence type="ECO:0000256" key="3">
    <source>
        <dbReference type="ARBA" id="ARBA00022553"/>
    </source>
</evidence>
<dbReference type="SUPFAM" id="SSF55874">
    <property type="entry name" value="ATPase domain of HSP90 chaperone/DNA topoisomerase II/histidine kinase"/>
    <property type="match status" value="1"/>
</dbReference>
<dbReference type="Pfam" id="PF02518">
    <property type="entry name" value="HATPase_c"/>
    <property type="match status" value="1"/>
</dbReference>
<proteinExistence type="predicted"/>
<dbReference type="InterPro" id="IPR004358">
    <property type="entry name" value="Sig_transdc_His_kin-like_C"/>
</dbReference>
<evidence type="ECO:0000256" key="2">
    <source>
        <dbReference type="ARBA" id="ARBA00012438"/>
    </source>
</evidence>
<keyword evidence="7" id="KW-1133">Transmembrane helix</keyword>
<dbReference type="SUPFAM" id="SSF47384">
    <property type="entry name" value="Homodimeric domain of signal transducing histidine kinase"/>
    <property type="match status" value="1"/>
</dbReference>
<dbReference type="PANTHER" id="PTHR43711">
    <property type="entry name" value="TWO-COMPONENT HISTIDINE KINASE"/>
    <property type="match status" value="1"/>
</dbReference>
<dbReference type="InterPro" id="IPR003661">
    <property type="entry name" value="HisK_dim/P_dom"/>
</dbReference>
<sequence>MFKRFFTYQILANLARLAISLLVLVSLIRVIFSPTRFDQVINISLLVLVLIVAGFLWQFLIWTARQQKKLAEVLRLRSKFIDLASFQLRSPVSAIMTALSFWREGLVEKLPAPEKLEFINNLYQRGQQLGQVIRDVLQASEFDTEKITFADKHLSLLDVAVVAEQIKNNFTEAASAKGLKLLFKNEAKQTTVKSFADYLSEAISNLVDNAIRYTKTGQVEIRLSNESKILVLEVIDTGIGIPPADQAELFSRFSRGSNTGDLPADGSGLGLYLAKEIVEAHKGGQISFTSQLGRGTTFSIYLPLAK</sequence>
<feature type="transmembrane region" description="Helical" evidence="7">
    <location>
        <begin position="6"/>
        <end position="28"/>
    </location>
</feature>
<dbReference type="Gene3D" id="3.30.565.10">
    <property type="entry name" value="Histidine kinase-like ATPase, C-terminal domain"/>
    <property type="match status" value="1"/>
</dbReference>
<dbReference type="InterPro" id="IPR003594">
    <property type="entry name" value="HATPase_dom"/>
</dbReference>
<evidence type="ECO:0000256" key="5">
    <source>
        <dbReference type="ARBA" id="ARBA00022777"/>
    </source>
</evidence>
<dbReference type="Pfam" id="PF00512">
    <property type="entry name" value="HisKA"/>
    <property type="match status" value="1"/>
</dbReference>
<feature type="transmembrane region" description="Helical" evidence="7">
    <location>
        <begin position="40"/>
        <end position="62"/>
    </location>
</feature>
<comment type="caution">
    <text evidence="9">The sequence shown here is derived from an EMBL/GenBank/DDBJ whole genome shotgun (WGS) entry which is preliminary data.</text>
</comment>
<evidence type="ECO:0000256" key="6">
    <source>
        <dbReference type="ARBA" id="ARBA00023012"/>
    </source>
</evidence>
<dbReference type="EMBL" id="PCSX01000011">
    <property type="protein sequence ID" value="PIP58383.1"/>
    <property type="molecule type" value="Genomic_DNA"/>
</dbReference>
<accession>A0A2H0BL26</accession>